<accession>A0A9N8EQH2</accession>
<evidence type="ECO:0000256" key="4">
    <source>
        <dbReference type="ARBA" id="ARBA00022840"/>
    </source>
</evidence>
<dbReference type="InterPro" id="IPR039421">
    <property type="entry name" value="Type_1_exporter"/>
</dbReference>
<evidence type="ECO:0000313" key="10">
    <source>
        <dbReference type="EMBL" id="CAB9524565.1"/>
    </source>
</evidence>
<dbReference type="PANTHER" id="PTHR43394:SF1">
    <property type="entry name" value="ATP-BINDING CASSETTE SUB-FAMILY B MEMBER 10, MITOCHONDRIAL"/>
    <property type="match status" value="1"/>
</dbReference>
<name>A0A9N8EQH2_9STRA</name>
<comment type="subcellular location">
    <subcellularLocation>
        <location evidence="1">Membrane</location>
        <topology evidence="1">Multi-pass membrane protein</topology>
    </subcellularLocation>
</comment>
<gene>
    <name evidence="10" type="ORF">SEMRO_1553_G281930.1</name>
</gene>
<dbReference type="SMART" id="SM00382">
    <property type="entry name" value="AAA"/>
    <property type="match status" value="1"/>
</dbReference>
<feature type="transmembrane region" description="Helical" evidence="8">
    <location>
        <begin position="388"/>
        <end position="405"/>
    </location>
</feature>
<evidence type="ECO:0000256" key="8">
    <source>
        <dbReference type="SAM" id="Phobius"/>
    </source>
</evidence>
<evidence type="ECO:0000256" key="3">
    <source>
        <dbReference type="ARBA" id="ARBA00022741"/>
    </source>
</evidence>
<dbReference type="OrthoDB" id="6500128at2759"/>
<sequence>MKVKVLSTFSYQATAFLTVGVPMAAVVIAQRGYLFLDRSKLSIDRICALSWPPEANCVVEFMPYGLGVLLLLLGSNLASFLLEAPSETEVKNVQTQYERRHAMIEEMVEELEDHDWDSDELGMVVFGKLRSALIDLLELPRIERNTLEKGFHFAWLLFEKELRVAIAKTKEGEEIEYANGKKLDKLLSAYDSFYRLALRGGAAQDAADVKRIWDLVKKGRRAHRTIEFRGVSKALQMLWMVRTGIIWVALEMLVSMVAAMVSALSVYYRSEVLDTIQLGGETFWVASKAMVFVELTSALLLLLAKTLKIRGGGMVAHEVKVKYFKALIEQDLSWWAVMGKEEEEPKWELFSLDREVKDFLEIPQDIAKSASTVATHSILVLTKSSRSFYFLLFLNFGMPILSWVLQKVTHKLRPILMRGLVLPSYDEYTWLYAVDAKYVSTFQSFGRSERECQSYAESSLANINYEKREFLIDAMEDPMRAIVSTSLDAAQIKTSGALVNRGKATLSQAQAMMKSSEEVAETTDRTWSLFKQVVERAQPLANVYDLCVLPKKIKMNGGIFPSHKAKGHIVFNNVSFKYPNRKVAVLKGLSFEALAGQTCGMTGQAGCGKSTVMKLLERFYDVDDGQILLDGVDIREYNPEWLRNQIVAVSQEATMIPTTLRENITLGKPNATVEEIYEACRIANIYDVITDKDRFPQGLRTEIECVSNISGGEKQRIAIARAVLANPPILLLDEATASLDEENQAQVQDALNKLLKGRTTLVIAHRLSTLRKADKIMTFDQGKIAESGTHDELVNQDGSIYGKLWNTQFGRSTFGSEEPICKPIPADDDTSTDDSTDLDCEITDEDSEL</sequence>
<keyword evidence="5 8" id="KW-1133">Transmembrane helix</keyword>
<evidence type="ECO:0000256" key="6">
    <source>
        <dbReference type="ARBA" id="ARBA00023136"/>
    </source>
</evidence>
<feature type="transmembrane region" description="Helical" evidence="8">
    <location>
        <begin position="245"/>
        <end position="268"/>
    </location>
</feature>
<feature type="domain" description="ABC transporter" evidence="9">
    <location>
        <begin position="569"/>
        <end position="806"/>
    </location>
</feature>
<dbReference type="InterPro" id="IPR003439">
    <property type="entry name" value="ABC_transporter-like_ATP-bd"/>
</dbReference>
<dbReference type="Pfam" id="PF00005">
    <property type="entry name" value="ABC_tran"/>
    <property type="match status" value="1"/>
</dbReference>
<dbReference type="SUPFAM" id="SSF90123">
    <property type="entry name" value="ABC transporter transmembrane region"/>
    <property type="match status" value="1"/>
</dbReference>
<dbReference type="FunFam" id="3.40.50.300:FF:000218">
    <property type="entry name" value="Multidrug ABC transporter ATP-binding protein"/>
    <property type="match status" value="1"/>
</dbReference>
<dbReference type="GO" id="GO:0016887">
    <property type="term" value="F:ATP hydrolysis activity"/>
    <property type="evidence" value="ECO:0007669"/>
    <property type="project" value="InterPro"/>
</dbReference>
<comment type="caution">
    <text evidence="10">The sequence shown here is derived from an EMBL/GenBank/DDBJ whole genome shotgun (WGS) entry which is preliminary data.</text>
</comment>
<feature type="compositionally biased region" description="Acidic residues" evidence="7">
    <location>
        <begin position="826"/>
        <end position="849"/>
    </location>
</feature>
<evidence type="ECO:0000256" key="7">
    <source>
        <dbReference type="SAM" id="MobiDB-lite"/>
    </source>
</evidence>
<keyword evidence="2 8" id="KW-0812">Transmembrane</keyword>
<keyword evidence="3" id="KW-0547">Nucleotide-binding</keyword>
<evidence type="ECO:0000313" key="11">
    <source>
        <dbReference type="Proteomes" id="UP001153069"/>
    </source>
</evidence>
<dbReference type="PANTHER" id="PTHR43394">
    <property type="entry name" value="ATP-DEPENDENT PERMEASE MDL1, MITOCHONDRIAL"/>
    <property type="match status" value="1"/>
</dbReference>
<keyword evidence="11" id="KW-1185">Reference proteome</keyword>
<keyword evidence="6 8" id="KW-0472">Membrane</keyword>
<feature type="transmembrane region" description="Helical" evidence="8">
    <location>
        <begin position="283"/>
        <end position="304"/>
    </location>
</feature>
<proteinExistence type="predicted"/>
<dbReference type="PROSITE" id="PS50893">
    <property type="entry name" value="ABC_TRANSPORTER_2"/>
    <property type="match status" value="1"/>
</dbReference>
<dbReference type="GO" id="GO:0016020">
    <property type="term" value="C:membrane"/>
    <property type="evidence" value="ECO:0007669"/>
    <property type="project" value="UniProtKB-SubCell"/>
</dbReference>
<dbReference type="PROSITE" id="PS00211">
    <property type="entry name" value="ABC_TRANSPORTER_1"/>
    <property type="match status" value="1"/>
</dbReference>
<evidence type="ECO:0000256" key="2">
    <source>
        <dbReference type="ARBA" id="ARBA00022692"/>
    </source>
</evidence>
<feature type="region of interest" description="Disordered" evidence="7">
    <location>
        <begin position="816"/>
        <end position="849"/>
    </location>
</feature>
<dbReference type="Gene3D" id="1.20.1560.10">
    <property type="entry name" value="ABC transporter type 1, transmembrane domain"/>
    <property type="match status" value="1"/>
</dbReference>
<dbReference type="GO" id="GO:0015421">
    <property type="term" value="F:ABC-type oligopeptide transporter activity"/>
    <property type="evidence" value="ECO:0007669"/>
    <property type="project" value="TreeGrafter"/>
</dbReference>
<dbReference type="GO" id="GO:0005524">
    <property type="term" value="F:ATP binding"/>
    <property type="evidence" value="ECO:0007669"/>
    <property type="project" value="UniProtKB-KW"/>
</dbReference>
<feature type="transmembrane region" description="Helical" evidence="8">
    <location>
        <begin position="61"/>
        <end position="82"/>
    </location>
</feature>
<dbReference type="Proteomes" id="UP001153069">
    <property type="component" value="Unassembled WGS sequence"/>
</dbReference>
<keyword evidence="4 10" id="KW-0067">ATP-binding</keyword>
<evidence type="ECO:0000256" key="5">
    <source>
        <dbReference type="ARBA" id="ARBA00022989"/>
    </source>
</evidence>
<protein>
    <submittedName>
        <fullName evidence="10">Y105 transport/processing ATP-binding protein MesD</fullName>
    </submittedName>
</protein>
<dbReference type="EMBL" id="CAICTM010001551">
    <property type="protein sequence ID" value="CAB9524565.1"/>
    <property type="molecule type" value="Genomic_DNA"/>
</dbReference>
<dbReference type="SUPFAM" id="SSF52540">
    <property type="entry name" value="P-loop containing nucleoside triphosphate hydrolases"/>
    <property type="match status" value="1"/>
</dbReference>
<dbReference type="InterPro" id="IPR027417">
    <property type="entry name" value="P-loop_NTPase"/>
</dbReference>
<evidence type="ECO:0000256" key="1">
    <source>
        <dbReference type="ARBA" id="ARBA00004141"/>
    </source>
</evidence>
<dbReference type="Gene3D" id="3.40.50.300">
    <property type="entry name" value="P-loop containing nucleotide triphosphate hydrolases"/>
    <property type="match status" value="1"/>
</dbReference>
<dbReference type="InterPro" id="IPR003593">
    <property type="entry name" value="AAA+_ATPase"/>
</dbReference>
<evidence type="ECO:0000259" key="9">
    <source>
        <dbReference type="PROSITE" id="PS50893"/>
    </source>
</evidence>
<dbReference type="InterPro" id="IPR036640">
    <property type="entry name" value="ABC1_TM_sf"/>
</dbReference>
<dbReference type="AlphaFoldDB" id="A0A9N8EQH2"/>
<organism evidence="10 11">
    <name type="scientific">Seminavis robusta</name>
    <dbReference type="NCBI Taxonomy" id="568900"/>
    <lineage>
        <taxon>Eukaryota</taxon>
        <taxon>Sar</taxon>
        <taxon>Stramenopiles</taxon>
        <taxon>Ochrophyta</taxon>
        <taxon>Bacillariophyta</taxon>
        <taxon>Bacillariophyceae</taxon>
        <taxon>Bacillariophycidae</taxon>
        <taxon>Naviculales</taxon>
        <taxon>Naviculaceae</taxon>
        <taxon>Seminavis</taxon>
    </lineage>
</organism>
<reference evidence="10" key="1">
    <citation type="submission" date="2020-06" db="EMBL/GenBank/DDBJ databases">
        <authorList>
            <consortium name="Plant Systems Biology data submission"/>
        </authorList>
    </citation>
    <scope>NUCLEOTIDE SEQUENCE</scope>
    <source>
        <strain evidence="10">D6</strain>
    </source>
</reference>
<dbReference type="InterPro" id="IPR017871">
    <property type="entry name" value="ABC_transporter-like_CS"/>
</dbReference>